<name>A0A8T8WLG7_ASPJA</name>
<organism evidence="4 5">
    <name type="scientific">Aspergillus japonicus CBS 114.51</name>
    <dbReference type="NCBI Taxonomy" id="1448312"/>
    <lineage>
        <taxon>Eukaryota</taxon>
        <taxon>Fungi</taxon>
        <taxon>Dikarya</taxon>
        <taxon>Ascomycota</taxon>
        <taxon>Pezizomycotina</taxon>
        <taxon>Eurotiomycetes</taxon>
        <taxon>Eurotiomycetidae</taxon>
        <taxon>Eurotiales</taxon>
        <taxon>Aspergillaceae</taxon>
        <taxon>Aspergillus</taxon>
        <taxon>Aspergillus subgen. Circumdati</taxon>
    </lineage>
</organism>
<dbReference type="Pfam" id="PF19305">
    <property type="entry name" value="MmgE_PrpD_C"/>
    <property type="match status" value="1"/>
</dbReference>
<evidence type="ECO:0000313" key="4">
    <source>
        <dbReference type="EMBL" id="RAH76534.1"/>
    </source>
</evidence>
<evidence type="ECO:0000259" key="2">
    <source>
        <dbReference type="Pfam" id="PF03972"/>
    </source>
</evidence>
<dbReference type="Gene3D" id="1.10.4100.10">
    <property type="entry name" value="2-methylcitrate dehydratase PrpD"/>
    <property type="match status" value="1"/>
</dbReference>
<dbReference type="GeneID" id="37180059"/>
<evidence type="ECO:0000256" key="1">
    <source>
        <dbReference type="ARBA" id="ARBA00006174"/>
    </source>
</evidence>
<keyword evidence="5" id="KW-1185">Reference proteome</keyword>
<feature type="domain" description="MmgE/PrpD N-terminal" evidence="2">
    <location>
        <begin position="13"/>
        <end position="263"/>
    </location>
</feature>
<dbReference type="PANTHER" id="PTHR16943:SF8">
    <property type="entry name" value="2-METHYLCITRATE DEHYDRATASE"/>
    <property type="match status" value="1"/>
</dbReference>
<dbReference type="InterPro" id="IPR045336">
    <property type="entry name" value="MmgE_PrpD_N"/>
</dbReference>
<dbReference type="SUPFAM" id="SSF103378">
    <property type="entry name" value="2-methylcitrate dehydratase PrpD"/>
    <property type="match status" value="1"/>
</dbReference>
<protein>
    <submittedName>
        <fullName evidence="4">Immune-responsive protein</fullName>
    </submittedName>
</protein>
<dbReference type="RefSeq" id="XP_025522428.1">
    <property type="nucleotide sequence ID" value="XM_025676366.1"/>
</dbReference>
<accession>A0A8T8WLG7</accession>
<dbReference type="PANTHER" id="PTHR16943">
    <property type="entry name" value="2-METHYLCITRATE DEHYDRATASE-RELATED"/>
    <property type="match status" value="1"/>
</dbReference>
<gene>
    <name evidence="4" type="ORF">BO86DRAFT_443433</name>
</gene>
<dbReference type="InterPro" id="IPR045337">
    <property type="entry name" value="MmgE_PrpD_C"/>
</dbReference>
<evidence type="ECO:0000259" key="3">
    <source>
        <dbReference type="Pfam" id="PF19305"/>
    </source>
</evidence>
<reference evidence="4 5" key="1">
    <citation type="submission" date="2018-02" db="EMBL/GenBank/DDBJ databases">
        <title>The genomes of Aspergillus section Nigri reveals drivers in fungal speciation.</title>
        <authorList>
            <consortium name="DOE Joint Genome Institute"/>
            <person name="Vesth T.C."/>
            <person name="Nybo J."/>
            <person name="Theobald S."/>
            <person name="Brandl J."/>
            <person name="Frisvad J.C."/>
            <person name="Nielsen K.F."/>
            <person name="Lyhne E.K."/>
            <person name="Kogle M.E."/>
            <person name="Kuo A."/>
            <person name="Riley R."/>
            <person name="Clum A."/>
            <person name="Nolan M."/>
            <person name="Lipzen A."/>
            <person name="Salamov A."/>
            <person name="Henrissat B."/>
            <person name="Wiebenga A."/>
            <person name="De vries R.P."/>
            <person name="Grigoriev I.V."/>
            <person name="Mortensen U.H."/>
            <person name="Andersen M.R."/>
            <person name="Baker S.E."/>
        </authorList>
    </citation>
    <scope>NUCLEOTIDE SEQUENCE [LARGE SCALE GENOMIC DNA]</scope>
    <source>
        <strain evidence="4 5">CBS 114.51</strain>
    </source>
</reference>
<dbReference type="InterPro" id="IPR042183">
    <property type="entry name" value="MmgE/PrpD_sf_1"/>
</dbReference>
<feature type="domain" description="MmgE/PrpD C-terminal" evidence="3">
    <location>
        <begin position="291"/>
        <end position="470"/>
    </location>
</feature>
<sequence>MGSPELQSSATRTLCDWIHGLSLADVPDEQVTRIKYLILDGLACALIGARLPWSASAVEGVLAMEAEGSCSVFGWDTKVGPLAAALLNSTFIQGFELDDYHRSAPIHSSSIILPTLLAALEHRPSYGADTATVRQDGAAFLLAAIVGYETGPRIGLGVYGGDVLSRGWHSGAIFGPAAAAAAASKLFGVGVDSVEDAVGIACTQAGGLMAAQYESTVKRMQHGFAARNGLFAALLARSGYAGIKAVLDRPYGGFLSTFSQGNGREPAYQPDAVVRGLGTGWEMDQILVKPYASMAATHGTIDCVVALQEKYPAALLRDVSKIRRITVEMSGIAFKKGGWAPQRPLTATGAQMSCAYAAAMQLLDGEVQPAQFSAAQLKREDVWELIGKIHCVHNADWDGDVKSAWQQRIRLEINDGNGETQVLTERVAAPRGNLVPLSNEEILAKWRRLTHRVISPERAEAIERLVLSLEEVDDVSQLAHLLVGRTENVVDVDSA</sequence>
<dbReference type="AlphaFoldDB" id="A0A8T8WLG7"/>
<proteinExistence type="inferred from homology"/>
<dbReference type="EMBL" id="KZ824866">
    <property type="protein sequence ID" value="RAH76534.1"/>
    <property type="molecule type" value="Genomic_DNA"/>
</dbReference>
<dbReference type="InterPro" id="IPR036148">
    <property type="entry name" value="MmgE/PrpD_sf"/>
</dbReference>
<comment type="similarity">
    <text evidence="1">Belongs to the PrpD family.</text>
</comment>
<dbReference type="GO" id="GO:0016829">
    <property type="term" value="F:lyase activity"/>
    <property type="evidence" value="ECO:0007669"/>
    <property type="project" value="InterPro"/>
</dbReference>
<dbReference type="Proteomes" id="UP000249497">
    <property type="component" value="Unassembled WGS sequence"/>
</dbReference>
<dbReference type="InterPro" id="IPR005656">
    <property type="entry name" value="MmgE_PrpD"/>
</dbReference>
<dbReference type="OrthoDB" id="10267976at2759"/>
<evidence type="ECO:0000313" key="5">
    <source>
        <dbReference type="Proteomes" id="UP000249497"/>
    </source>
</evidence>
<dbReference type="Pfam" id="PF03972">
    <property type="entry name" value="MmgE_PrpD_N"/>
    <property type="match status" value="1"/>
</dbReference>